<dbReference type="EMBL" id="JAIWYP010000012">
    <property type="protein sequence ID" value="KAH3728732.1"/>
    <property type="molecule type" value="Genomic_DNA"/>
</dbReference>
<comment type="caution">
    <text evidence="1">The sequence shown here is derived from an EMBL/GenBank/DDBJ whole genome shotgun (WGS) entry which is preliminary data.</text>
</comment>
<sequence length="52" mass="6190">MRSSFDGLHCYDNLLLRRLTTYGYGRSRQLLRGQQQSRTTTTIELRLHVFDD</sequence>
<reference evidence="1" key="2">
    <citation type="submission" date="2020-11" db="EMBL/GenBank/DDBJ databases">
        <authorList>
            <person name="McCartney M.A."/>
            <person name="Auch B."/>
            <person name="Kono T."/>
            <person name="Mallez S."/>
            <person name="Becker A."/>
            <person name="Gohl D.M."/>
            <person name="Silverstein K.A.T."/>
            <person name="Koren S."/>
            <person name="Bechman K.B."/>
            <person name="Herman A."/>
            <person name="Abrahante J.E."/>
            <person name="Garbe J."/>
        </authorList>
    </citation>
    <scope>NUCLEOTIDE SEQUENCE</scope>
    <source>
        <strain evidence="1">Duluth1</strain>
        <tissue evidence="1">Whole animal</tissue>
    </source>
</reference>
<name>A0A9D4CPD1_DREPO</name>
<accession>A0A9D4CPD1</accession>
<reference evidence="1" key="1">
    <citation type="journal article" date="2019" name="bioRxiv">
        <title>The Genome of the Zebra Mussel, Dreissena polymorpha: A Resource for Invasive Species Research.</title>
        <authorList>
            <person name="McCartney M.A."/>
            <person name="Auch B."/>
            <person name="Kono T."/>
            <person name="Mallez S."/>
            <person name="Zhang Y."/>
            <person name="Obille A."/>
            <person name="Becker A."/>
            <person name="Abrahante J.E."/>
            <person name="Garbe J."/>
            <person name="Badalamenti J.P."/>
            <person name="Herman A."/>
            <person name="Mangelson H."/>
            <person name="Liachko I."/>
            <person name="Sullivan S."/>
            <person name="Sone E.D."/>
            <person name="Koren S."/>
            <person name="Silverstein K.A.T."/>
            <person name="Beckman K.B."/>
            <person name="Gohl D.M."/>
        </authorList>
    </citation>
    <scope>NUCLEOTIDE SEQUENCE</scope>
    <source>
        <strain evidence="1">Duluth1</strain>
        <tissue evidence="1">Whole animal</tissue>
    </source>
</reference>
<evidence type="ECO:0000313" key="2">
    <source>
        <dbReference type="Proteomes" id="UP000828390"/>
    </source>
</evidence>
<keyword evidence="2" id="KW-1185">Reference proteome</keyword>
<protein>
    <submittedName>
        <fullName evidence="1">Uncharacterized protein</fullName>
    </submittedName>
</protein>
<proteinExistence type="predicted"/>
<organism evidence="1 2">
    <name type="scientific">Dreissena polymorpha</name>
    <name type="common">Zebra mussel</name>
    <name type="synonym">Mytilus polymorpha</name>
    <dbReference type="NCBI Taxonomy" id="45954"/>
    <lineage>
        <taxon>Eukaryota</taxon>
        <taxon>Metazoa</taxon>
        <taxon>Spiralia</taxon>
        <taxon>Lophotrochozoa</taxon>
        <taxon>Mollusca</taxon>
        <taxon>Bivalvia</taxon>
        <taxon>Autobranchia</taxon>
        <taxon>Heteroconchia</taxon>
        <taxon>Euheterodonta</taxon>
        <taxon>Imparidentia</taxon>
        <taxon>Neoheterodontei</taxon>
        <taxon>Myida</taxon>
        <taxon>Dreissenoidea</taxon>
        <taxon>Dreissenidae</taxon>
        <taxon>Dreissena</taxon>
    </lineage>
</organism>
<dbReference type="Proteomes" id="UP000828390">
    <property type="component" value="Unassembled WGS sequence"/>
</dbReference>
<evidence type="ECO:0000313" key="1">
    <source>
        <dbReference type="EMBL" id="KAH3728732.1"/>
    </source>
</evidence>
<dbReference type="AlphaFoldDB" id="A0A9D4CPD1"/>
<gene>
    <name evidence="1" type="ORF">DPMN_054693</name>
</gene>